<dbReference type="Gene3D" id="3.40.50.620">
    <property type="entry name" value="HUPs"/>
    <property type="match status" value="2"/>
</dbReference>
<dbReference type="InterPro" id="IPR014729">
    <property type="entry name" value="Rossmann-like_a/b/a_fold"/>
</dbReference>
<dbReference type="InterPro" id="IPR002300">
    <property type="entry name" value="aa-tRNA-synth_Ia"/>
</dbReference>
<dbReference type="PATRIC" id="fig|1618480.3.peg.458"/>
<dbReference type="Gene3D" id="3.90.740.10">
    <property type="entry name" value="Valyl/Leucyl/Isoleucyl-tRNA synthetase, editing domain"/>
    <property type="match status" value="1"/>
</dbReference>
<dbReference type="InterPro" id="IPR013155">
    <property type="entry name" value="M/V/L/I-tRNA-synth_anticd-bd"/>
</dbReference>
<comment type="caution">
    <text evidence="14">The sequence shown here is derived from an EMBL/GenBank/DDBJ whole genome shotgun (WGS) entry which is preliminary data.</text>
</comment>
<dbReference type="GO" id="GO:0006438">
    <property type="term" value="P:valyl-tRNA aminoacylation"/>
    <property type="evidence" value="ECO:0007669"/>
    <property type="project" value="UniProtKB-UniRule"/>
</dbReference>
<evidence type="ECO:0000256" key="6">
    <source>
        <dbReference type="ARBA" id="ARBA00022917"/>
    </source>
</evidence>
<keyword evidence="7 10" id="KW-0030">Aminoacyl-tRNA synthetase</keyword>
<dbReference type="SUPFAM" id="SSF47323">
    <property type="entry name" value="Anticodon-binding domain of a subclass of class I aminoacyl-tRNA synthetases"/>
    <property type="match status" value="1"/>
</dbReference>
<keyword evidence="5 10" id="KW-0067">ATP-binding</keyword>
<evidence type="ECO:0000313" key="15">
    <source>
        <dbReference type="Proteomes" id="UP000034344"/>
    </source>
</evidence>
<comment type="similarity">
    <text evidence="10">Belongs to the class-I aminoacyl-tRNA synthetase family.</text>
</comment>
<evidence type="ECO:0000256" key="2">
    <source>
        <dbReference type="ARBA" id="ARBA00022490"/>
    </source>
</evidence>
<dbReference type="InterPro" id="IPR002303">
    <property type="entry name" value="Valyl-tRNA_ligase"/>
</dbReference>
<dbReference type="PANTHER" id="PTHR11946:SF93">
    <property type="entry name" value="VALINE--TRNA LIGASE, CHLOROPLASTIC_MITOCHONDRIAL 2"/>
    <property type="match status" value="1"/>
</dbReference>
<evidence type="ECO:0000259" key="13">
    <source>
        <dbReference type="Pfam" id="PF08264"/>
    </source>
</evidence>
<organism evidence="14 15">
    <name type="scientific">Candidatus Roizmanbacteria bacterium GW2011_GWA2_36_23</name>
    <dbReference type="NCBI Taxonomy" id="1618480"/>
    <lineage>
        <taxon>Bacteria</taxon>
        <taxon>Candidatus Roizmaniibacteriota</taxon>
    </lineage>
</organism>
<evidence type="ECO:0000256" key="10">
    <source>
        <dbReference type="RuleBase" id="RU363035"/>
    </source>
</evidence>
<keyword evidence="3 10" id="KW-0436">Ligase</keyword>
<dbReference type="CDD" id="cd07962">
    <property type="entry name" value="Anticodon_Ia_Val"/>
    <property type="match status" value="1"/>
</dbReference>
<dbReference type="NCBIfam" id="TIGR00422">
    <property type="entry name" value="valS"/>
    <property type="match status" value="1"/>
</dbReference>
<name>A0A0G0HCC3_9BACT</name>
<dbReference type="InterPro" id="IPR009080">
    <property type="entry name" value="tRNAsynth_Ia_anticodon-bd"/>
</dbReference>
<evidence type="ECO:0000256" key="9">
    <source>
        <dbReference type="NCBIfam" id="TIGR00422"/>
    </source>
</evidence>
<dbReference type="SUPFAM" id="SSF52374">
    <property type="entry name" value="Nucleotidylyl transferase"/>
    <property type="match status" value="1"/>
</dbReference>
<evidence type="ECO:0000256" key="7">
    <source>
        <dbReference type="ARBA" id="ARBA00023146"/>
    </source>
</evidence>
<dbReference type="InterPro" id="IPR001412">
    <property type="entry name" value="aa-tRNA-synth_I_CS"/>
</dbReference>
<evidence type="ECO:0000256" key="1">
    <source>
        <dbReference type="ARBA" id="ARBA00013169"/>
    </source>
</evidence>
<evidence type="ECO:0000256" key="3">
    <source>
        <dbReference type="ARBA" id="ARBA00022598"/>
    </source>
</evidence>
<feature type="domain" description="Aminoacyl-tRNA synthetase class Ia" evidence="12">
    <location>
        <begin position="14"/>
        <end position="558"/>
    </location>
</feature>
<dbReference type="PROSITE" id="PS00178">
    <property type="entry name" value="AA_TRNA_LIGASE_I"/>
    <property type="match status" value="1"/>
</dbReference>
<evidence type="ECO:0000256" key="8">
    <source>
        <dbReference type="ARBA" id="ARBA00047552"/>
    </source>
</evidence>
<sequence>MDSKFQPSTIESTLYDFWEKNKYFQANINPRKKPFCIILPPPNANGNMHLGHAMFTYEDILIRYHKIKGYETLWLLGLDHAGTETQFVFEKQLKKQGNSRYDYKREDLYKMIWDYVTENKQNIKGQLRRLGFALDWTREKFTMDPEIVAIVYDTFKKLFDDKLIYRANKLVNYCTNCGTSFSDLEVNYVERTDPLYYMKYGPFTLATVRPETKFGDTAVAVHPDDKRYKKWIGKELEIQGLIGPFTIKVVADKVVDPKFGTGVVKVTPAHDFTDYEIAQRHNLPLKQVIGFDGRLNEMTGKYQGMKVAAAREKVVQDLQDKGLMVKIKKDYQHRVGTCYRCGRVLEPLPKEQWFIKVKPLSEAVKLLIKKKETIVFPKRFEKHLIGILDNFIDWNISRQVVWGIRIPAYKCQNSKFDDRWFVSIEKPDKCQICGKCNFVQDDDTFDTWFSSSQWPFATLMTEGRDFFDYFYPTTVMETGHDILRAWIARMMFVGYYITKKTPFKTVFLHGMVRDAKGQKMSKSKGNVMDPLVLIDKYGADALRSALIFGTKEGADVSLSENKVIGMRNFANKIWNVGRFIWINENSQSEIRNEKSVTNLELRINELNKEYKDLKKKYINNMDKYRFSQCLNDLHEFIWHRLADYYVEELKDELKNGNIEAFKTLKKVYLDGLILLHPFMPFVTEAVWKVFHGQESSILKTKLES</sequence>
<evidence type="ECO:0000313" key="14">
    <source>
        <dbReference type="EMBL" id="KKQ01576.1"/>
    </source>
</evidence>
<dbReference type="EC" id="6.1.1.9" evidence="1 9"/>
<dbReference type="EMBL" id="LBRS01000006">
    <property type="protein sequence ID" value="KKQ01576.1"/>
    <property type="molecule type" value="Genomic_DNA"/>
</dbReference>
<dbReference type="GO" id="GO:0002161">
    <property type="term" value="F:aminoacyl-tRNA deacylase activity"/>
    <property type="evidence" value="ECO:0007669"/>
    <property type="project" value="InterPro"/>
</dbReference>
<dbReference type="Pfam" id="PF00133">
    <property type="entry name" value="tRNA-synt_1"/>
    <property type="match status" value="1"/>
</dbReference>
<evidence type="ECO:0000256" key="11">
    <source>
        <dbReference type="SAM" id="Coils"/>
    </source>
</evidence>
<dbReference type="GO" id="GO:0005524">
    <property type="term" value="F:ATP binding"/>
    <property type="evidence" value="ECO:0007669"/>
    <property type="project" value="UniProtKB-KW"/>
</dbReference>
<evidence type="ECO:0000259" key="12">
    <source>
        <dbReference type="Pfam" id="PF00133"/>
    </source>
</evidence>
<dbReference type="STRING" id="1618480.US11_C0006G0018"/>
<keyword evidence="6 10" id="KW-0648">Protein biosynthesis</keyword>
<keyword evidence="2" id="KW-0963">Cytoplasm</keyword>
<comment type="catalytic activity">
    <reaction evidence="8">
        <text>tRNA(Val) + L-valine + ATP = L-valyl-tRNA(Val) + AMP + diphosphate</text>
        <dbReference type="Rhea" id="RHEA:10704"/>
        <dbReference type="Rhea" id="RHEA-COMP:9672"/>
        <dbReference type="Rhea" id="RHEA-COMP:9708"/>
        <dbReference type="ChEBI" id="CHEBI:30616"/>
        <dbReference type="ChEBI" id="CHEBI:33019"/>
        <dbReference type="ChEBI" id="CHEBI:57762"/>
        <dbReference type="ChEBI" id="CHEBI:78442"/>
        <dbReference type="ChEBI" id="CHEBI:78537"/>
        <dbReference type="ChEBI" id="CHEBI:456215"/>
        <dbReference type="EC" id="6.1.1.9"/>
    </reaction>
</comment>
<evidence type="ECO:0000256" key="4">
    <source>
        <dbReference type="ARBA" id="ARBA00022741"/>
    </source>
</evidence>
<dbReference type="InterPro" id="IPR033705">
    <property type="entry name" value="Anticodon_Ia_Val"/>
</dbReference>
<dbReference type="AlphaFoldDB" id="A0A0G0HCC3"/>
<dbReference type="Gene3D" id="1.10.730.10">
    <property type="entry name" value="Isoleucyl-tRNA Synthetase, Domain 1"/>
    <property type="match status" value="1"/>
</dbReference>
<dbReference type="Proteomes" id="UP000034344">
    <property type="component" value="Unassembled WGS sequence"/>
</dbReference>
<dbReference type="GO" id="GO:0004832">
    <property type="term" value="F:valine-tRNA ligase activity"/>
    <property type="evidence" value="ECO:0007669"/>
    <property type="project" value="UniProtKB-UniRule"/>
</dbReference>
<dbReference type="NCBIfam" id="NF004349">
    <property type="entry name" value="PRK05729.1"/>
    <property type="match status" value="1"/>
</dbReference>
<protein>
    <recommendedName>
        <fullName evidence="1 9">Valine--tRNA ligase</fullName>
        <ecNumber evidence="1 9">6.1.1.9</ecNumber>
    </recommendedName>
</protein>
<dbReference type="GO" id="GO:0005829">
    <property type="term" value="C:cytosol"/>
    <property type="evidence" value="ECO:0007669"/>
    <property type="project" value="TreeGrafter"/>
</dbReference>
<dbReference type="Pfam" id="PF08264">
    <property type="entry name" value="Anticodon_1"/>
    <property type="match status" value="1"/>
</dbReference>
<evidence type="ECO:0000256" key="5">
    <source>
        <dbReference type="ARBA" id="ARBA00022840"/>
    </source>
</evidence>
<keyword evidence="4 10" id="KW-0547">Nucleotide-binding</keyword>
<dbReference type="Gene3D" id="2.170.220.10">
    <property type="match status" value="1"/>
</dbReference>
<reference evidence="14 15" key="1">
    <citation type="journal article" date="2015" name="Nature">
        <title>rRNA introns, odd ribosomes, and small enigmatic genomes across a large radiation of phyla.</title>
        <authorList>
            <person name="Brown C.T."/>
            <person name="Hug L.A."/>
            <person name="Thomas B.C."/>
            <person name="Sharon I."/>
            <person name="Castelle C.J."/>
            <person name="Singh A."/>
            <person name="Wilkins M.J."/>
            <person name="Williams K.H."/>
            <person name="Banfield J.F."/>
        </authorList>
    </citation>
    <scope>NUCLEOTIDE SEQUENCE [LARGE SCALE GENOMIC DNA]</scope>
</reference>
<keyword evidence="11" id="KW-0175">Coiled coil</keyword>
<gene>
    <name evidence="14" type="ORF">US11_C0006G0018</name>
</gene>
<feature type="coiled-coil region" evidence="11">
    <location>
        <begin position="596"/>
        <end position="623"/>
    </location>
</feature>
<dbReference type="PANTHER" id="PTHR11946">
    <property type="entry name" value="VALYL-TRNA SYNTHETASES"/>
    <property type="match status" value="1"/>
</dbReference>
<dbReference type="SUPFAM" id="SSF50677">
    <property type="entry name" value="ValRS/IleRS/LeuRS editing domain"/>
    <property type="match status" value="1"/>
</dbReference>
<accession>A0A0G0HCC3</accession>
<proteinExistence type="inferred from homology"/>
<dbReference type="PRINTS" id="PR00986">
    <property type="entry name" value="TRNASYNTHVAL"/>
</dbReference>
<feature type="domain" description="Methionyl/Valyl/Leucyl/Isoleucyl-tRNA synthetase anticodon-binding" evidence="13">
    <location>
        <begin position="606"/>
        <end position="700"/>
    </location>
</feature>
<dbReference type="InterPro" id="IPR009008">
    <property type="entry name" value="Val/Leu/Ile-tRNA-synth_edit"/>
</dbReference>